<sequence>MFSSSLSISSLLEYRNASDLCKLILYLATLLSLLVTSRSFLMDFLGFCINKIMSSANSESFTSSLPIWIPFISFSCLIALAKTSGTVLNKSGESVHPCLVPILRGMAFSFSPLSMILAVGLSYMGFIMLSGGRSETLAVCRRHDLLYRKPQRIHWKTFRSNQQLQQSCRVQNQFT</sequence>
<dbReference type="AlphaFoldDB" id="A0A9L0T8Z7"/>
<evidence type="ECO:0000313" key="2">
    <source>
        <dbReference type="Ensembl" id="ENSECAP00000083619.1"/>
    </source>
</evidence>
<keyword evidence="1" id="KW-1133">Transmembrane helix</keyword>
<name>A0A9L0T8Z7_HORSE</name>
<keyword evidence="1" id="KW-0472">Membrane</keyword>
<keyword evidence="1" id="KW-0812">Transmembrane</keyword>
<reference evidence="2" key="2">
    <citation type="submission" date="2025-08" db="UniProtKB">
        <authorList>
            <consortium name="Ensembl"/>
        </authorList>
    </citation>
    <scope>IDENTIFICATION</scope>
    <source>
        <strain evidence="2">Thoroughbred</strain>
    </source>
</reference>
<protein>
    <submittedName>
        <fullName evidence="2">Uncharacterized protein</fullName>
    </submittedName>
</protein>
<organism evidence="2 3">
    <name type="scientific">Equus caballus</name>
    <name type="common">Horse</name>
    <dbReference type="NCBI Taxonomy" id="9796"/>
    <lineage>
        <taxon>Eukaryota</taxon>
        <taxon>Metazoa</taxon>
        <taxon>Chordata</taxon>
        <taxon>Craniata</taxon>
        <taxon>Vertebrata</taxon>
        <taxon>Euteleostomi</taxon>
        <taxon>Mammalia</taxon>
        <taxon>Eutheria</taxon>
        <taxon>Laurasiatheria</taxon>
        <taxon>Perissodactyla</taxon>
        <taxon>Equidae</taxon>
        <taxon>Equus</taxon>
    </lineage>
</organism>
<evidence type="ECO:0000256" key="1">
    <source>
        <dbReference type="SAM" id="Phobius"/>
    </source>
</evidence>
<feature type="transmembrane region" description="Helical" evidence="1">
    <location>
        <begin position="23"/>
        <end position="49"/>
    </location>
</feature>
<reference evidence="2 3" key="1">
    <citation type="journal article" date="2009" name="Science">
        <title>Genome sequence, comparative analysis, and population genetics of the domestic horse.</title>
        <authorList>
            <consortium name="Broad Institute Genome Sequencing Platform"/>
            <consortium name="Broad Institute Whole Genome Assembly Team"/>
            <person name="Wade C.M."/>
            <person name="Giulotto E."/>
            <person name="Sigurdsson S."/>
            <person name="Zoli M."/>
            <person name="Gnerre S."/>
            <person name="Imsland F."/>
            <person name="Lear T.L."/>
            <person name="Adelson D.L."/>
            <person name="Bailey E."/>
            <person name="Bellone R.R."/>
            <person name="Bloecker H."/>
            <person name="Distl O."/>
            <person name="Edgar R.C."/>
            <person name="Garber M."/>
            <person name="Leeb T."/>
            <person name="Mauceli E."/>
            <person name="MacLeod J.N."/>
            <person name="Penedo M.C.T."/>
            <person name="Raison J.M."/>
            <person name="Sharpe T."/>
            <person name="Vogel J."/>
            <person name="Andersson L."/>
            <person name="Antczak D.F."/>
            <person name="Biagi T."/>
            <person name="Binns M.M."/>
            <person name="Chowdhary B.P."/>
            <person name="Coleman S.J."/>
            <person name="Della Valle G."/>
            <person name="Fryc S."/>
            <person name="Guerin G."/>
            <person name="Hasegawa T."/>
            <person name="Hill E.W."/>
            <person name="Jurka J."/>
            <person name="Kiialainen A."/>
            <person name="Lindgren G."/>
            <person name="Liu J."/>
            <person name="Magnani E."/>
            <person name="Mickelson J.R."/>
            <person name="Murray J."/>
            <person name="Nergadze S.G."/>
            <person name="Onofrio R."/>
            <person name="Pedroni S."/>
            <person name="Piras M.F."/>
            <person name="Raudsepp T."/>
            <person name="Rocchi M."/>
            <person name="Roeed K.H."/>
            <person name="Ryder O.A."/>
            <person name="Searle S."/>
            <person name="Skow L."/>
            <person name="Swinburne J.E."/>
            <person name="Syvaenen A.C."/>
            <person name="Tozaki T."/>
            <person name="Valberg S.J."/>
            <person name="Vaudin M."/>
            <person name="White J.R."/>
            <person name="Zody M.C."/>
            <person name="Lander E.S."/>
            <person name="Lindblad-Toh K."/>
        </authorList>
    </citation>
    <scope>NUCLEOTIDE SEQUENCE [LARGE SCALE GENOMIC DNA]</scope>
    <source>
        <strain evidence="2 3">Thoroughbred</strain>
    </source>
</reference>
<dbReference type="GeneTree" id="ENSGT01150000288044"/>
<dbReference type="Proteomes" id="UP000002281">
    <property type="component" value="Chromosome 3"/>
</dbReference>
<feature type="transmembrane region" description="Helical" evidence="1">
    <location>
        <begin position="101"/>
        <end position="124"/>
    </location>
</feature>
<feature type="transmembrane region" description="Helical" evidence="1">
    <location>
        <begin position="61"/>
        <end position="81"/>
    </location>
</feature>
<reference evidence="2" key="3">
    <citation type="submission" date="2025-09" db="UniProtKB">
        <authorList>
            <consortium name="Ensembl"/>
        </authorList>
    </citation>
    <scope>IDENTIFICATION</scope>
    <source>
        <strain evidence="2">Thoroughbred</strain>
    </source>
</reference>
<accession>A0A9L0T8Z7</accession>
<proteinExistence type="predicted"/>
<keyword evidence="3" id="KW-1185">Reference proteome</keyword>
<evidence type="ECO:0000313" key="3">
    <source>
        <dbReference type="Proteomes" id="UP000002281"/>
    </source>
</evidence>
<dbReference type="Ensembl" id="ENSECAT00000109350.1">
    <property type="protein sequence ID" value="ENSECAP00000083619.1"/>
    <property type="gene ID" value="ENSECAG00000044569.1"/>
</dbReference>